<evidence type="ECO:0000256" key="20">
    <source>
        <dbReference type="SAM" id="MobiDB-lite"/>
    </source>
</evidence>
<evidence type="ECO:0000256" key="18">
    <source>
        <dbReference type="ARBA" id="ARBA00079437"/>
    </source>
</evidence>
<evidence type="ECO:0000256" key="13">
    <source>
        <dbReference type="ARBA" id="ARBA00023136"/>
    </source>
</evidence>
<evidence type="ECO:0000256" key="10">
    <source>
        <dbReference type="ARBA" id="ARBA00023010"/>
    </source>
</evidence>
<sequence length="1318" mass="141342">MSTVFSKSKEKRSRSSSNETNNSFVKNVTSRVSGLLPSSITKWFGSPSTSNSNGSAPAAEGTDSSTEDEATESPITTQPPLKRMRFSSPGKYNNFVSTEVSCVTNNVDAYEKCAPPYNNSVQPSTSRTSFRRETNFASSPVRVSNNIESNKDKSDSTTMKSQHTLSSVAPSIATKRKSIFDNPNNEASKKACARTASNTLVDPKAPCFKPNLFGSSFYPGQTMYGGAASLYINNPNIKHRKVALVNESNSSENTSMSYSARRIMDLLENYSSPLMEAKRISQYLKSSKSDSFNESKSTSGSPYCPKEMSYKTQELHVPNIVSVLRLKQKSRIMESTNAARQIIASHSSTSDYIPYPVFNAQREQKEKESIGKFTTKVKSRVTRLKRGESDVENQMITPVNLPTAVLQIDKDNMPKFSFGITSSSSSISVNTTPQLSFTSTTVSKPISEITASIESTASIKPGLSKPESIKPETTKCSESYKFSSPVRLSTDTSLITTTPPKFAFGSPERGVDKSIVAEKKDDVSSCVVGTPKETEKTVVQKIKDWQCPDCWVFNKIDVNNCVCCGAKQPSKETPKQSKCSICKLADSQSNKNKCINCEKVQVSNATKSQNSLVQNVDDSSKWKCEDCWVKNDEKDDKCVCCGGKNPKKSNVTLNSTSTVNSIDIGDLNSEWKCDDCWIKNKMSVDKCVACGGVKPGAKKNNDSALSSKTFQSTPLSISDTMKITAKPQPQTWECSSCLVRNENNRSKCICCESHKPGTIKESDKKLFNFSKTPNMNFKFGIHLAAQEISPKSSDEKPAEVPKKSEISETNNNTLPKAPTFSFGVPPKKADDQIEAPKITNSETGKLNFTFGLPKTQASSEATFTPVFGSANKLTEFPSKKSDKDSEKLQEVPKVDFALTTEKDTPKPLPSIFGSQLTSVGIQDKPITSTPSLLGSTNTAEKKDTVTKPLTIQPVVTSEQKTKLQGSFTFTAPEIKPAVNLFAAPATTTSAFVVPLQSAATTNVSLFQKSESTKTTSSSLFQKPETATTSTVSLFQKTDTTTTMAPPSLAATAPIFSFGNNATSSAAPQPEKPKFNFTFGSNSTMFNNSFGTSSTENNTHKFSLSGNRLAAGGNGLASGSALTGGNGLTAKLGSSNELPPSTLSQPPLQPASGIFGAPVQKENLWSSSTSNSSSLFVSNTSSAPPQKPATFSFGTTTPFNAGNSASPAFGNNATTPQNVFGMNQNANRAPSLFSTPVQNQSAPSIFGPSTVQPANNSTPALGLFGSSNVAPSPTFGTANPTIPSFETPSLAPAPAPAPAFNFGAPQPSGIFGFGQVNIL</sequence>
<dbReference type="GO" id="GO:0017056">
    <property type="term" value="F:structural constituent of nuclear pore"/>
    <property type="evidence" value="ECO:0007669"/>
    <property type="project" value="TreeGrafter"/>
</dbReference>
<dbReference type="GO" id="GO:0006606">
    <property type="term" value="P:protein import into nucleus"/>
    <property type="evidence" value="ECO:0007669"/>
    <property type="project" value="TreeGrafter"/>
</dbReference>
<keyword evidence="13" id="KW-0472">Membrane</keyword>
<comment type="cofactor">
    <cofactor evidence="1">
        <name>Zn(2+)</name>
        <dbReference type="ChEBI" id="CHEBI:29105"/>
    </cofactor>
</comment>
<dbReference type="InterPro" id="IPR001876">
    <property type="entry name" value="Znf_RanBP2"/>
</dbReference>
<feature type="compositionally biased region" description="Polar residues" evidence="20">
    <location>
        <begin position="119"/>
        <end position="128"/>
    </location>
</feature>
<keyword evidence="9" id="KW-0653">Protein transport</keyword>
<evidence type="ECO:0000313" key="22">
    <source>
        <dbReference type="EMBL" id="CAG9782049.1"/>
    </source>
</evidence>
<evidence type="ECO:0000256" key="14">
    <source>
        <dbReference type="ARBA" id="ARBA00023242"/>
    </source>
</evidence>
<dbReference type="GO" id="GO:0006405">
    <property type="term" value="P:RNA export from nucleus"/>
    <property type="evidence" value="ECO:0007669"/>
    <property type="project" value="TreeGrafter"/>
</dbReference>
<protein>
    <recommendedName>
        <fullName evidence="16">Nuclear pore complex protein Nup153</fullName>
    </recommendedName>
    <alternativeName>
        <fullName evidence="18">153 kDa nucleoporin</fullName>
    </alternativeName>
    <alternativeName>
        <fullName evidence="17">Nucleoporin Nup153</fullName>
    </alternativeName>
</protein>
<dbReference type="InterPro" id="IPR026054">
    <property type="entry name" value="Nucleoporin"/>
</dbReference>
<evidence type="ECO:0000256" key="1">
    <source>
        <dbReference type="ARBA" id="ARBA00001947"/>
    </source>
</evidence>
<feature type="domain" description="RanBP2-type" evidence="21">
    <location>
        <begin position="728"/>
        <end position="757"/>
    </location>
</feature>
<accession>A0A9N9N4F4</accession>
<dbReference type="InterPro" id="IPR036443">
    <property type="entry name" value="Znf_RanBP2_sf"/>
</dbReference>
<evidence type="ECO:0000256" key="17">
    <source>
        <dbReference type="ARBA" id="ARBA00078197"/>
    </source>
</evidence>
<proteinExistence type="inferred from homology"/>
<evidence type="ECO:0000256" key="6">
    <source>
        <dbReference type="ARBA" id="ARBA00022771"/>
    </source>
</evidence>
<evidence type="ECO:0000256" key="19">
    <source>
        <dbReference type="PROSITE-ProRule" id="PRU00322"/>
    </source>
</evidence>
<dbReference type="Gene3D" id="4.10.1060.10">
    <property type="entry name" value="Zinc finger, RanBP2-type"/>
    <property type="match status" value="3"/>
</dbReference>
<dbReference type="PROSITE" id="PS50199">
    <property type="entry name" value="ZF_RANBP2_2"/>
    <property type="match status" value="4"/>
</dbReference>
<feature type="compositionally biased region" description="Polar residues" evidence="20">
    <location>
        <begin position="156"/>
        <end position="168"/>
    </location>
</feature>
<keyword evidence="7" id="KW-0509">mRNA transport</keyword>
<dbReference type="GO" id="GO:0031965">
    <property type="term" value="C:nuclear membrane"/>
    <property type="evidence" value="ECO:0007669"/>
    <property type="project" value="UniProtKB-SubCell"/>
</dbReference>
<dbReference type="SMART" id="SM00547">
    <property type="entry name" value="ZnF_RBZ"/>
    <property type="match status" value="4"/>
</dbReference>
<keyword evidence="4" id="KW-0813">Transport</keyword>
<dbReference type="PROSITE" id="PS01358">
    <property type="entry name" value="ZF_RANBP2_1"/>
    <property type="match status" value="4"/>
</dbReference>
<evidence type="ECO:0000256" key="2">
    <source>
        <dbReference type="ARBA" id="ARBA00004126"/>
    </source>
</evidence>
<dbReference type="GO" id="GO:0051028">
    <property type="term" value="P:mRNA transport"/>
    <property type="evidence" value="ECO:0007669"/>
    <property type="project" value="UniProtKB-KW"/>
</dbReference>
<feature type="compositionally biased region" description="Basic and acidic residues" evidence="20">
    <location>
        <begin position="792"/>
        <end position="806"/>
    </location>
</feature>
<dbReference type="GO" id="GO:0003677">
    <property type="term" value="F:DNA binding"/>
    <property type="evidence" value="ECO:0007669"/>
    <property type="project" value="UniProtKB-KW"/>
</dbReference>
<keyword evidence="11" id="KW-0238">DNA-binding</keyword>
<dbReference type="PANTHER" id="PTHR23193:SF23">
    <property type="entry name" value="NUCLEAR PORE COMPLEX PROTEIN NUP153"/>
    <property type="match status" value="1"/>
</dbReference>
<comment type="subcellular location">
    <subcellularLocation>
        <location evidence="2">Nucleus membrane</location>
    </subcellularLocation>
    <subcellularLocation>
        <location evidence="3">Nucleus</location>
        <location evidence="3">Nuclear pore complex</location>
    </subcellularLocation>
</comment>
<dbReference type="GO" id="GO:0008270">
    <property type="term" value="F:zinc ion binding"/>
    <property type="evidence" value="ECO:0007669"/>
    <property type="project" value="UniProtKB-KW"/>
</dbReference>
<reference evidence="22" key="2">
    <citation type="submission" date="2022-10" db="EMBL/GenBank/DDBJ databases">
        <authorList>
            <consortium name="ENA_rothamsted_submissions"/>
            <consortium name="culmorum"/>
            <person name="King R."/>
        </authorList>
    </citation>
    <scope>NUCLEOTIDE SEQUENCE</scope>
</reference>
<dbReference type="OrthoDB" id="79830at2759"/>
<feature type="compositionally biased region" description="Polar residues" evidence="20">
    <location>
        <begin position="24"/>
        <end position="55"/>
    </location>
</feature>
<reference evidence="22" key="1">
    <citation type="submission" date="2021-12" db="EMBL/GenBank/DDBJ databases">
        <authorList>
            <person name="King R."/>
        </authorList>
    </citation>
    <scope>NUCLEOTIDE SEQUENCE</scope>
</reference>
<gene>
    <name evidence="22" type="ORF">DIATSA_LOCUS340</name>
</gene>
<keyword evidence="5" id="KW-0479">Metal-binding</keyword>
<evidence type="ECO:0000256" key="9">
    <source>
        <dbReference type="ARBA" id="ARBA00022927"/>
    </source>
</evidence>
<feature type="domain" description="RanBP2-type" evidence="21">
    <location>
        <begin position="663"/>
        <end position="696"/>
    </location>
</feature>
<dbReference type="EMBL" id="OU893332">
    <property type="protein sequence ID" value="CAG9782049.1"/>
    <property type="molecule type" value="Genomic_DNA"/>
</dbReference>
<feature type="compositionally biased region" description="Polar residues" evidence="20">
    <location>
        <begin position="135"/>
        <end position="148"/>
    </location>
</feature>
<dbReference type="PANTHER" id="PTHR23193">
    <property type="entry name" value="NUCLEAR PORE COMPLEX PROTEIN NUP"/>
    <property type="match status" value="1"/>
</dbReference>
<feature type="region of interest" description="Disordered" evidence="20">
    <location>
        <begin position="788"/>
        <end position="828"/>
    </location>
</feature>
<dbReference type="Pfam" id="PF00641">
    <property type="entry name" value="Zn_ribbon_RanBP"/>
    <property type="match status" value="2"/>
</dbReference>
<dbReference type="GO" id="GO:0008139">
    <property type="term" value="F:nuclear localization sequence binding"/>
    <property type="evidence" value="ECO:0007669"/>
    <property type="project" value="TreeGrafter"/>
</dbReference>
<evidence type="ECO:0000256" key="11">
    <source>
        <dbReference type="ARBA" id="ARBA00023125"/>
    </source>
</evidence>
<feature type="domain" description="RanBP2-type" evidence="21">
    <location>
        <begin position="618"/>
        <end position="647"/>
    </location>
</feature>
<keyword evidence="10" id="KW-0811">Translocation</keyword>
<organism evidence="22 23">
    <name type="scientific">Diatraea saccharalis</name>
    <name type="common">sugarcane borer</name>
    <dbReference type="NCBI Taxonomy" id="40085"/>
    <lineage>
        <taxon>Eukaryota</taxon>
        <taxon>Metazoa</taxon>
        <taxon>Ecdysozoa</taxon>
        <taxon>Arthropoda</taxon>
        <taxon>Hexapoda</taxon>
        <taxon>Insecta</taxon>
        <taxon>Pterygota</taxon>
        <taxon>Neoptera</taxon>
        <taxon>Endopterygota</taxon>
        <taxon>Lepidoptera</taxon>
        <taxon>Glossata</taxon>
        <taxon>Ditrysia</taxon>
        <taxon>Pyraloidea</taxon>
        <taxon>Crambidae</taxon>
        <taxon>Crambinae</taxon>
        <taxon>Diatraea</taxon>
    </lineage>
</organism>
<keyword evidence="12" id="KW-0906">Nuclear pore complex</keyword>
<comment type="similarity">
    <text evidence="15">Belongs to the NUP153 family.</text>
</comment>
<keyword evidence="23" id="KW-1185">Reference proteome</keyword>
<feature type="region of interest" description="Disordered" evidence="20">
    <location>
        <begin position="119"/>
        <end position="168"/>
    </location>
</feature>
<evidence type="ECO:0000259" key="21">
    <source>
        <dbReference type="PROSITE" id="PS50199"/>
    </source>
</evidence>
<feature type="region of interest" description="Disordered" evidence="20">
    <location>
        <begin position="1"/>
        <end position="88"/>
    </location>
</feature>
<name>A0A9N9N4F4_9NEOP</name>
<keyword evidence="14" id="KW-0539">Nucleus</keyword>
<keyword evidence="8" id="KW-0862">Zinc</keyword>
<dbReference type="Proteomes" id="UP001153714">
    <property type="component" value="Chromosome 1"/>
</dbReference>
<evidence type="ECO:0000256" key="12">
    <source>
        <dbReference type="ARBA" id="ARBA00023132"/>
    </source>
</evidence>
<evidence type="ECO:0000313" key="23">
    <source>
        <dbReference type="Proteomes" id="UP001153714"/>
    </source>
</evidence>
<evidence type="ECO:0000256" key="7">
    <source>
        <dbReference type="ARBA" id="ARBA00022816"/>
    </source>
</evidence>
<evidence type="ECO:0000256" key="8">
    <source>
        <dbReference type="ARBA" id="ARBA00022833"/>
    </source>
</evidence>
<keyword evidence="6 19" id="KW-0863">Zinc-finger</keyword>
<feature type="region of interest" description="Disordered" evidence="20">
    <location>
        <begin position="1130"/>
        <end position="1154"/>
    </location>
</feature>
<evidence type="ECO:0000256" key="15">
    <source>
        <dbReference type="ARBA" id="ARBA00060842"/>
    </source>
</evidence>
<dbReference type="GO" id="GO:0005643">
    <property type="term" value="C:nuclear pore"/>
    <property type="evidence" value="ECO:0007669"/>
    <property type="project" value="UniProtKB-SubCell"/>
</dbReference>
<evidence type="ECO:0000256" key="5">
    <source>
        <dbReference type="ARBA" id="ARBA00022723"/>
    </source>
</evidence>
<evidence type="ECO:0000256" key="16">
    <source>
        <dbReference type="ARBA" id="ARBA00068609"/>
    </source>
</evidence>
<feature type="domain" description="RanBP2-type" evidence="21">
    <location>
        <begin position="541"/>
        <end position="570"/>
    </location>
</feature>
<evidence type="ECO:0000256" key="4">
    <source>
        <dbReference type="ARBA" id="ARBA00022448"/>
    </source>
</evidence>
<evidence type="ECO:0000256" key="3">
    <source>
        <dbReference type="ARBA" id="ARBA00004567"/>
    </source>
</evidence>
<dbReference type="SUPFAM" id="SSF90209">
    <property type="entry name" value="Ran binding protein zinc finger-like"/>
    <property type="match status" value="2"/>
</dbReference>